<feature type="compositionally biased region" description="Polar residues" evidence="5">
    <location>
        <begin position="361"/>
        <end position="372"/>
    </location>
</feature>
<dbReference type="PANTHER" id="PTHR32089:SF114">
    <property type="entry name" value="METHYL-ACCEPTING CHEMOTAXIS PROTEIN MCPB"/>
    <property type="match status" value="1"/>
</dbReference>
<gene>
    <name evidence="9" type="ORF">IQ249_15600</name>
</gene>
<feature type="compositionally biased region" description="Acidic residues" evidence="5">
    <location>
        <begin position="423"/>
        <end position="446"/>
    </location>
</feature>
<dbReference type="GO" id="GO:0016020">
    <property type="term" value="C:membrane"/>
    <property type="evidence" value="ECO:0007669"/>
    <property type="project" value="InterPro"/>
</dbReference>
<feature type="compositionally biased region" description="Acidic residues" evidence="5">
    <location>
        <begin position="203"/>
        <end position="213"/>
    </location>
</feature>
<dbReference type="Gene3D" id="1.10.287.950">
    <property type="entry name" value="Methyl-accepting chemotaxis protein"/>
    <property type="match status" value="1"/>
</dbReference>
<dbReference type="PANTHER" id="PTHR32089">
    <property type="entry name" value="METHYL-ACCEPTING CHEMOTAXIS PROTEIN MCPB"/>
    <property type="match status" value="1"/>
</dbReference>
<feature type="coiled-coil region" evidence="4">
    <location>
        <begin position="678"/>
        <end position="705"/>
    </location>
</feature>
<evidence type="ECO:0000313" key="10">
    <source>
        <dbReference type="Proteomes" id="UP000654482"/>
    </source>
</evidence>
<proteinExistence type="inferred from homology"/>
<dbReference type="SUPFAM" id="SSF58104">
    <property type="entry name" value="Methyl-accepting chemotaxis protein (MCP) signaling domain"/>
    <property type="match status" value="1"/>
</dbReference>
<accession>A0A8J7DY20</accession>
<evidence type="ECO:0000259" key="7">
    <source>
        <dbReference type="PROSITE" id="PS50111"/>
    </source>
</evidence>
<dbReference type="SUPFAM" id="SSF158472">
    <property type="entry name" value="HAMP domain-like"/>
    <property type="match status" value="1"/>
</dbReference>
<feature type="transmembrane region" description="Helical" evidence="6">
    <location>
        <begin position="603"/>
        <end position="622"/>
    </location>
</feature>
<dbReference type="SMART" id="SM00283">
    <property type="entry name" value="MA"/>
    <property type="match status" value="1"/>
</dbReference>
<dbReference type="SMART" id="SM00304">
    <property type="entry name" value="HAMP"/>
    <property type="match status" value="2"/>
</dbReference>
<keyword evidence="1 3" id="KW-0807">Transducer</keyword>
<dbReference type="RefSeq" id="WP_194030405.1">
    <property type="nucleotide sequence ID" value="NZ_JADEWZ010000023.1"/>
</dbReference>
<evidence type="ECO:0000256" key="6">
    <source>
        <dbReference type="SAM" id="Phobius"/>
    </source>
</evidence>
<dbReference type="InterPro" id="IPR011990">
    <property type="entry name" value="TPR-like_helical_dom_sf"/>
</dbReference>
<dbReference type="Gene3D" id="6.10.340.10">
    <property type="match status" value="1"/>
</dbReference>
<dbReference type="PROSITE" id="PS50111">
    <property type="entry name" value="CHEMOTAXIS_TRANSDUC_2"/>
    <property type="match status" value="1"/>
</dbReference>
<comment type="similarity">
    <text evidence="2">Belongs to the methyl-accepting chemotaxis (MCP) protein family.</text>
</comment>
<feature type="coiled-coil region" evidence="4">
    <location>
        <begin position="729"/>
        <end position="756"/>
    </location>
</feature>
<keyword evidence="6" id="KW-0472">Membrane</keyword>
<dbReference type="CDD" id="cd06225">
    <property type="entry name" value="HAMP"/>
    <property type="match status" value="1"/>
</dbReference>
<feature type="compositionally biased region" description="Acidic residues" evidence="5">
    <location>
        <begin position="255"/>
        <end position="276"/>
    </location>
</feature>
<evidence type="ECO:0000313" key="9">
    <source>
        <dbReference type="EMBL" id="MBE9117323.1"/>
    </source>
</evidence>
<evidence type="ECO:0000259" key="8">
    <source>
        <dbReference type="PROSITE" id="PS50885"/>
    </source>
</evidence>
<feature type="compositionally biased region" description="Acidic residues" evidence="5">
    <location>
        <begin position="381"/>
        <end position="399"/>
    </location>
</feature>
<feature type="compositionally biased region" description="Polar residues" evidence="5">
    <location>
        <begin position="161"/>
        <end position="174"/>
    </location>
</feature>
<dbReference type="EMBL" id="JADEWZ010000023">
    <property type="protein sequence ID" value="MBE9117323.1"/>
    <property type="molecule type" value="Genomic_DNA"/>
</dbReference>
<feature type="region of interest" description="Disordered" evidence="5">
    <location>
        <begin position="154"/>
        <end position="174"/>
    </location>
</feature>
<dbReference type="Gene3D" id="1.25.40.10">
    <property type="entry name" value="Tetratricopeptide repeat domain"/>
    <property type="match status" value="1"/>
</dbReference>
<dbReference type="InterPro" id="IPR003660">
    <property type="entry name" value="HAMP_dom"/>
</dbReference>
<dbReference type="SUPFAM" id="SSF48452">
    <property type="entry name" value="TPR-like"/>
    <property type="match status" value="1"/>
</dbReference>
<feature type="domain" description="HAMP" evidence="8">
    <location>
        <begin position="627"/>
        <end position="679"/>
    </location>
</feature>
<feature type="region of interest" description="Disordered" evidence="5">
    <location>
        <begin position="203"/>
        <end position="446"/>
    </location>
</feature>
<protein>
    <submittedName>
        <fullName evidence="9">HAMP domain-containing protein</fullName>
    </submittedName>
</protein>
<dbReference type="InterPro" id="IPR004089">
    <property type="entry name" value="MCPsignal_dom"/>
</dbReference>
<sequence length="1027" mass="111749">MAQSTDYAQEYGQAEQAYIQGRYDEAATIVDRLAKEYDDDPSVQLLRGHIYCYGLQQYDVAQEQYELVLQLTDRQDFIGYANNGIEDVGKFRAELGDASYSPAASSDDALSVAGEENGDDYSADLPSENFEQFSDYEDFPGAEDDRGLTQFDMSYPDEESTGNGNSDYPTNSTLEQHYGLGEEASAFGEDSGTWMNDVEEFPASEEVFSEAEPDFSQSNEESLDDPFGAEMLDDAGETMMSPTNGTFEQSSPFSETEEPFSEGLEGDWSGESDPFAEELGNSWAEEESNLLDSPAENGWLEEDSNFGEELGDEGMPQSDSFAGASANGLSDEPYGMDDLGMAEGGLEDLEESDNREIQETLLMQTSPSQDTFPMTGKNLDDSFEEENFASSWEEEEEDYSASPENELDSAAFETGSENLGDFSFDEYDSSVEMDSFEEDREENEVGEDTFSKYVADSEGFLDDFAGFDEDISIPDLSSGEFNSDLALKSQGESTDASFGFPLETEAIPAVEDESSFTLSGASDSVPSANFTKTADRAVEPTVEIEQGYLSWFENAALKKKQWLIACIAGATSAVAVALVSFLSSTTTPAENKAAIVPRMRISGTLMALAAGASSFGTSVFLGRLASRQINRSTDDLQSQFEAVSQGNLNAKATVYAEDEFGQLAASFNEMARVILTTTSEAQRRAEETEQQKEDLQRQVIRLLDDVEGAARGDLTVRAEVTADVLGAVADAFNLTIQNLREIVQQVKEAARQVNKNSSENEQFARNLQQDALRQAEELAVTLNSVQMMTDSIRRVADNAKEAEEVARSAADVAVKGGESVEHTVSGILQIRETVAETARKVKRLAEASQEISKIVAAIAQIASRTNLLALNASIEAARAGEAGRGFAIVADEVRQLADKSAKALKEIEQNVLQIQSETSSVMTAMEEGVTQVIDVTQRAEQAKRSLEDIIQVSNRIDALVRSITADTVEQTESTLAVAQVMQSVELTAQETSQESQRVSGSLQSQVSIARSLLASVERFRVDTTEGA</sequence>
<keyword evidence="6" id="KW-0812">Transmembrane</keyword>
<keyword evidence="4" id="KW-0175">Coiled coil</keyword>
<keyword evidence="10" id="KW-1185">Reference proteome</keyword>
<keyword evidence="6" id="KW-1133">Transmembrane helix</keyword>
<dbReference type="Pfam" id="PF00672">
    <property type="entry name" value="HAMP"/>
    <property type="match status" value="1"/>
</dbReference>
<dbReference type="Pfam" id="PF00015">
    <property type="entry name" value="MCPsignal"/>
    <property type="match status" value="1"/>
</dbReference>
<feature type="compositionally biased region" description="Acidic residues" evidence="5">
    <location>
        <begin position="299"/>
        <end position="312"/>
    </location>
</feature>
<reference evidence="9" key="1">
    <citation type="submission" date="2020-10" db="EMBL/GenBank/DDBJ databases">
        <authorList>
            <person name="Castelo-Branco R."/>
            <person name="Eusebio N."/>
            <person name="Adriana R."/>
            <person name="Vieira A."/>
            <person name="Brugerolle De Fraissinette N."/>
            <person name="Rezende De Castro R."/>
            <person name="Schneider M.P."/>
            <person name="Vasconcelos V."/>
            <person name="Leao P.N."/>
        </authorList>
    </citation>
    <scope>NUCLEOTIDE SEQUENCE</scope>
    <source>
        <strain evidence="9">LEGE 07157</strain>
    </source>
</reference>
<dbReference type="PROSITE" id="PS50885">
    <property type="entry name" value="HAMP"/>
    <property type="match status" value="2"/>
</dbReference>
<feature type="domain" description="Methyl-accepting transducer" evidence="7">
    <location>
        <begin position="749"/>
        <end position="985"/>
    </location>
</feature>
<evidence type="ECO:0000256" key="4">
    <source>
        <dbReference type="SAM" id="Coils"/>
    </source>
</evidence>
<name>A0A8J7DY20_9CYAN</name>
<evidence type="ECO:0000256" key="1">
    <source>
        <dbReference type="ARBA" id="ARBA00023224"/>
    </source>
</evidence>
<feature type="coiled-coil region" evidence="4">
    <location>
        <begin position="890"/>
        <end position="917"/>
    </location>
</feature>
<organism evidence="9 10">
    <name type="scientific">Lusitaniella coriacea LEGE 07157</name>
    <dbReference type="NCBI Taxonomy" id="945747"/>
    <lineage>
        <taxon>Bacteria</taxon>
        <taxon>Bacillati</taxon>
        <taxon>Cyanobacteriota</taxon>
        <taxon>Cyanophyceae</taxon>
        <taxon>Spirulinales</taxon>
        <taxon>Lusitaniellaceae</taxon>
        <taxon>Lusitaniella</taxon>
    </lineage>
</organism>
<dbReference type="GO" id="GO:0007165">
    <property type="term" value="P:signal transduction"/>
    <property type="evidence" value="ECO:0007669"/>
    <property type="project" value="UniProtKB-KW"/>
</dbReference>
<evidence type="ECO:0000256" key="3">
    <source>
        <dbReference type="PROSITE-ProRule" id="PRU00284"/>
    </source>
</evidence>
<dbReference type="AlphaFoldDB" id="A0A8J7DY20"/>
<evidence type="ECO:0000256" key="2">
    <source>
        <dbReference type="ARBA" id="ARBA00029447"/>
    </source>
</evidence>
<comment type="caution">
    <text evidence="9">The sequence shown here is derived from an EMBL/GenBank/DDBJ whole genome shotgun (WGS) entry which is preliminary data.</text>
</comment>
<feature type="transmembrane region" description="Helical" evidence="6">
    <location>
        <begin position="562"/>
        <end position="582"/>
    </location>
</feature>
<dbReference type="Proteomes" id="UP000654482">
    <property type="component" value="Unassembled WGS sequence"/>
</dbReference>
<dbReference type="CDD" id="cd11386">
    <property type="entry name" value="MCP_signal"/>
    <property type="match status" value="1"/>
</dbReference>
<evidence type="ECO:0000256" key="5">
    <source>
        <dbReference type="SAM" id="MobiDB-lite"/>
    </source>
</evidence>
<feature type="domain" description="HAMP" evidence="8">
    <location>
        <begin position="693"/>
        <end position="744"/>
    </location>
</feature>